<feature type="transmembrane region" description="Helical" evidence="5">
    <location>
        <begin position="34"/>
        <end position="60"/>
    </location>
</feature>
<dbReference type="PANTHER" id="PTHR46641">
    <property type="entry name" value="FMRFAMIDE RECEPTOR-RELATED"/>
    <property type="match status" value="1"/>
</dbReference>
<dbReference type="PANTHER" id="PTHR46641:SF18">
    <property type="entry name" value="G-PROTEIN COUPLED RECEPTORS FAMILY 1 PROFILE DOMAIN-CONTAINING PROTEIN"/>
    <property type="match status" value="1"/>
</dbReference>
<gene>
    <name evidence="7" type="ORF">DILT_LOCUS11551</name>
</gene>
<evidence type="ECO:0000256" key="3">
    <source>
        <dbReference type="ARBA" id="ARBA00022989"/>
    </source>
</evidence>
<organism evidence="7 8">
    <name type="scientific">Dibothriocephalus latus</name>
    <name type="common">Fish tapeworm</name>
    <name type="synonym">Diphyllobothrium latum</name>
    <dbReference type="NCBI Taxonomy" id="60516"/>
    <lineage>
        <taxon>Eukaryota</taxon>
        <taxon>Metazoa</taxon>
        <taxon>Spiralia</taxon>
        <taxon>Lophotrochozoa</taxon>
        <taxon>Platyhelminthes</taxon>
        <taxon>Cestoda</taxon>
        <taxon>Eucestoda</taxon>
        <taxon>Diphyllobothriidea</taxon>
        <taxon>Diphyllobothriidae</taxon>
        <taxon>Dibothriocephalus</taxon>
    </lineage>
</organism>
<dbReference type="SUPFAM" id="SSF81321">
    <property type="entry name" value="Family A G protein-coupled receptor-like"/>
    <property type="match status" value="1"/>
</dbReference>
<dbReference type="GO" id="GO:0004930">
    <property type="term" value="F:G protein-coupled receptor activity"/>
    <property type="evidence" value="ECO:0007669"/>
    <property type="project" value="InterPro"/>
</dbReference>
<name>A0A3P7LR68_DIBLA</name>
<keyword evidence="3 5" id="KW-1133">Transmembrane helix</keyword>
<evidence type="ECO:0000256" key="2">
    <source>
        <dbReference type="ARBA" id="ARBA00022692"/>
    </source>
</evidence>
<reference evidence="7 8" key="1">
    <citation type="submission" date="2018-11" db="EMBL/GenBank/DDBJ databases">
        <authorList>
            <consortium name="Pathogen Informatics"/>
        </authorList>
    </citation>
    <scope>NUCLEOTIDE SEQUENCE [LARGE SCALE GENOMIC DNA]</scope>
</reference>
<dbReference type="Pfam" id="PF00001">
    <property type="entry name" value="7tm_1"/>
    <property type="match status" value="1"/>
</dbReference>
<feature type="transmembrane region" description="Helical" evidence="5">
    <location>
        <begin position="266"/>
        <end position="287"/>
    </location>
</feature>
<feature type="transmembrane region" description="Helical" evidence="5">
    <location>
        <begin position="307"/>
        <end position="329"/>
    </location>
</feature>
<evidence type="ECO:0000313" key="7">
    <source>
        <dbReference type="EMBL" id="VDN15720.1"/>
    </source>
</evidence>
<evidence type="ECO:0000259" key="6">
    <source>
        <dbReference type="PROSITE" id="PS50262"/>
    </source>
</evidence>
<feature type="transmembrane region" description="Helical" evidence="5">
    <location>
        <begin position="197"/>
        <end position="219"/>
    </location>
</feature>
<dbReference type="Proteomes" id="UP000281553">
    <property type="component" value="Unassembled WGS sequence"/>
</dbReference>
<feature type="domain" description="G-protein coupled receptors family 1 profile" evidence="6">
    <location>
        <begin position="51"/>
        <end position="324"/>
    </location>
</feature>
<dbReference type="EMBL" id="UYRU01063402">
    <property type="protein sequence ID" value="VDN15720.1"/>
    <property type="molecule type" value="Genomic_DNA"/>
</dbReference>
<dbReference type="OrthoDB" id="5987909at2759"/>
<dbReference type="InterPro" id="IPR000276">
    <property type="entry name" value="GPCR_Rhodpsn"/>
</dbReference>
<evidence type="ECO:0000256" key="1">
    <source>
        <dbReference type="ARBA" id="ARBA00004370"/>
    </source>
</evidence>
<evidence type="ECO:0000313" key="8">
    <source>
        <dbReference type="Proteomes" id="UP000281553"/>
    </source>
</evidence>
<feature type="transmembrane region" description="Helical" evidence="5">
    <location>
        <begin position="156"/>
        <end position="177"/>
    </location>
</feature>
<dbReference type="PRINTS" id="PR00237">
    <property type="entry name" value="GPCRRHODOPSN"/>
</dbReference>
<keyword evidence="2 5" id="KW-0812">Transmembrane</keyword>
<comment type="subcellular location">
    <subcellularLocation>
        <location evidence="1">Membrane</location>
    </subcellularLocation>
</comment>
<evidence type="ECO:0000256" key="4">
    <source>
        <dbReference type="ARBA" id="ARBA00023136"/>
    </source>
</evidence>
<dbReference type="InterPro" id="IPR017452">
    <property type="entry name" value="GPCR_Rhodpsn_7TM"/>
</dbReference>
<dbReference type="Gene3D" id="1.20.1070.10">
    <property type="entry name" value="Rhodopsin 7-helix transmembrane proteins"/>
    <property type="match status" value="1"/>
</dbReference>
<dbReference type="PROSITE" id="PS50262">
    <property type="entry name" value="G_PROTEIN_RECEP_F1_2"/>
    <property type="match status" value="1"/>
</dbReference>
<protein>
    <recommendedName>
        <fullName evidence="6">G-protein coupled receptors family 1 profile domain-containing protein</fullName>
    </recommendedName>
</protein>
<accession>A0A3P7LR68</accession>
<dbReference type="InterPro" id="IPR052954">
    <property type="entry name" value="GPCR-Ligand_Int"/>
</dbReference>
<keyword evidence="4 5" id="KW-0472">Membrane</keyword>
<keyword evidence="8" id="KW-1185">Reference proteome</keyword>
<dbReference type="GO" id="GO:0016020">
    <property type="term" value="C:membrane"/>
    <property type="evidence" value="ECO:0007669"/>
    <property type="project" value="UniProtKB-SubCell"/>
</dbReference>
<feature type="transmembrane region" description="Helical" evidence="5">
    <location>
        <begin position="72"/>
        <end position="91"/>
    </location>
</feature>
<dbReference type="AlphaFoldDB" id="A0A3P7LR68"/>
<evidence type="ECO:0000256" key="5">
    <source>
        <dbReference type="SAM" id="Phobius"/>
    </source>
</evidence>
<proteinExistence type="predicted"/>
<sequence length="359" mass="40680">MAANITVRYSVPCMLQKAWLGGPTYKDFLRYNQLILITILGLPVCVVGIFTSGLSICMFGRDKTTPRTTRKLLIVLSVLDVLYLLLSMLVFQPMNFCGRNCPQQMPLLTSIIVPLGTILESFRNWLVVLIGVERFLVICFPVRSKVWWTGAITNRLIAVCFGFSILVRIPLISFTAIENVRPEWSAVKSRFWQLHCFTDSILVTLVPLIILIVCSVQIGRGLRRSGRFRRGQGEHPQLQTASIDCQKDGIQSDCIVLRCLKLTRGLLIVIITFALFMLPLSILQLLSLHFLRHRTCVYMVSLNICSYLVALGSQINSTANFFVYIVYWAKYRRMLRQMLGCQHAPEIVSGNTELTSGQH</sequence>
<feature type="transmembrane region" description="Helical" evidence="5">
    <location>
        <begin position="125"/>
        <end position="144"/>
    </location>
</feature>